<comment type="catalytic activity">
    <reaction evidence="1">
        <text>Hydrolysis of terminal non-reducing alpha-L-rhamnose residues in alpha-L-rhamnosides.</text>
        <dbReference type="EC" id="3.2.1.40"/>
    </reaction>
</comment>
<evidence type="ECO:0000259" key="5">
    <source>
        <dbReference type="Pfam" id="PF08531"/>
    </source>
</evidence>
<dbReference type="Pfam" id="PF08531">
    <property type="entry name" value="Bac_rhamnosid_N"/>
    <property type="match status" value="1"/>
</dbReference>
<keyword evidence="3" id="KW-0378">Hydrolase</keyword>
<dbReference type="Gene3D" id="2.60.40.10">
    <property type="entry name" value="Immunoglobulins"/>
    <property type="match status" value="1"/>
</dbReference>
<dbReference type="AlphaFoldDB" id="A0A177A4H2"/>
<dbReference type="EC" id="3.2.1.40" evidence="2"/>
<reference evidence="8" key="1">
    <citation type="submission" date="2016-03" db="EMBL/GenBank/DDBJ databases">
        <title>Updated assembly of Pseudogymnoascus destructans, the fungus causing white-nose syndrome of bats.</title>
        <authorList>
            <person name="Palmer J.M."/>
            <person name="Drees K.P."/>
            <person name="Foster J.T."/>
            <person name="Lindner D.L."/>
        </authorList>
    </citation>
    <scope>NUCLEOTIDE SEQUENCE [LARGE SCALE GENOMIC DNA]</scope>
    <source>
        <strain evidence="8">20631-21</strain>
    </source>
</reference>
<evidence type="ECO:0000259" key="4">
    <source>
        <dbReference type="Pfam" id="PF05592"/>
    </source>
</evidence>
<proteinExistence type="predicted"/>
<evidence type="ECO:0000313" key="8">
    <source>
        <dbReference type="EMBL" id="OAF57046.1"/>
    </source>
</evidence>
<dbReference type="Gene3D" id="1.50.10.10">
    <property type="match status" value="1"/>
</dbReference>
<dbReference type="GO" id="GO:0005975">
    <property type="term" value="P:carbohydrate metabolic process"/>
    <property type="evidence" value="ECO:0007669"/>
    <property type="project" value="InterPro"/>
</dbReference>
<organism evidence="8">
    <name type="scientific">Pseudogymnoascus destructans</name>
    <dbReference type="NCBI Taxonomy" id="655981"/>
    <lineage>
        <taxon>Eukaryota</taxon>
        <taxon>Fungi</taxon>
        <taxon>Dikarya</taxon>
        <taxon>Ascomycota</taxon>
        <taxon>Pezizomycotina</taxon>
        <taxon>Leotiomycetes</taxon>
        <taxon>Thelebolales</taxon>
        <taxon>Thelebolaceae</taxon>
        <taxon>Pseudogymnoascus</taxon>
    </lineage>
</organism>
<dbReference type="Pfam" id="PF05592">
    <property type="entry name" value="Bac_rhamnosid"/>
    <property type="match status" value="1"/>
</dbReference>
<gene>
    <name evidence="8" type="ORF">VC83_06021</name>
</gene>
<dbReference type="Pfam" id="PF17390">
    <property type="entry name" value="Bac_rhamnosid_C"/>
    <property type="match status" value="1"/>
</dbReference>
<evidence type="ECO:0000256" key="3">
    <source>
        <dbReference type="ARBA" id="ARBA00022801"/>
    </source>
</evidence>
<evidence type="ECO:0000259" key="7">
    <source>
        <dbReference type="Pfam" id="PF17390"/>
    </source>
</evidence>
<dbReference type="OrthoDB" id="10036721at2759"/>
<dbReference type="PANTHER" id="PTHR33307">
    <property type="entry name" value="ALPHA-RHAMNOSIDASE (EUROFUNG)"/>
    <property type="match status" value="1"/>
</dbReference>
<dbReference type="InterPro" id="IPR012341">
    <property type="entry name" value="6hp_glycosidase-like_sf"/>
</dbReference>
<evidence type="ECO:0000256" key="1">
    <source>
        <dbReference type="ARBA" id="ARBA00001445"/>
    </source>
</evidence>
<evidence type="ECO:0000256" key="2">
    <source>
        <dbReference type="ARBA" id="ARBA00012652"/>
    </source>
</evidence>
<dbReference type="PANTHER" id="PTHR33307:SF6">
    <property type="entry name" value="ALPHA-RHAMNOSIDASE (EUROFUNG)-RELATED"/>
    <property type="match status" value="1"/>
</dbReference>
<sequence>MTAQPQITSATFENTHSLLAIGHAKPRLSWRFAAGSPSVKNWKQRAYELEIRRGQGEGAAESYSVESRESVLVPWPSAALQSRDVVQVRVKAFGGESKEGTEWSAWVTGEAGLLNQSDWIAKLITNPDVDEGPLRPVLFRKAFSLGSEKGKVVKARLYTTACGVYEAYINGKRIGNEAMTPGWTSYKHRHHYQVFDVSESLKADGDNVIGVEVGEGWYAGRLGFHGGQRFIYGRELASLVQLEVEFADSSERFTLISNESWMCGKSPRIRSEIYDGEVYDMREEQEGWNEIIITPDGATWEGVKVLPPLSTKLLAPDAPPVTVTEEVNPVDIIKTKSGKTVIDFGQNLVGKLRVSSVRLPAGQKISFTHVEVLENGEIGTRPLRGAVCVDTIVFSEKELRGWSPKFTFHGFQYVQVEGWPATADAELPYKSDFTALVMHTNMERTRWFNCSDTLVNKLHENVVWGMRGNFLSIPTDCPQRDERLGWTGDIQVFCPSANFLYNTAGMLSNWLEDVSEEQFKDEENMIPGIVVPNILRDIWPKGGQAVWHDVVVLTPWDLYNPFGDIEILRRQYESMRGWVDKGVARDPDGLWDPLARQLGDWLDPAAPPDEPSMGRTDGVLVADAYLVRVTSTLAQISAILNHPEDVERYSTDAVKLKALFQSKYITPLGLLVSDTQTALSIALAFNLHEQPPQAEAAAERLSRLVRTSRFRISTGFAGTPLVTHALTRSGQSQLAYRMLLEKKCPSWLYPVTMGATTTWERWDSMLPDGSINPGSMTSFNHYALGSVINWLHTTAGGISPLAPGWKEIMVRPVPGGSLTSAEVRYESPYGRIECSWTLEGTKFTMKLEVPPNTTAVVILPDHVHGAVGDGQGQVVGSGTHEFSCVFEMGPWPEEIFDPFRAD</sequence>
<name>A0A177A4H2_9PEZI</name>
<dbReference type="EMBL" id="KV441401">
    <property type="protein sequence ID" value="OAF57046.1"/>
    <property type="molecule type" value="Genomic_DNA"/>
</dbReference>
<dbReference type="RefSeq" id="XP_024322337.1">
    <property type="nucleotide sequence ID" value="XM_024469627.1"/>
</dbReference>
<accession>A0A177A4H2</accession>
<dbReference type="Gene3D" id="2.60.120.260">
    <property type="entry name" value="Galactose-binding domain-like"/>
    <property type="match status" value="2"/>
</dbReference>
<dbReference type="PIRSF" id="PIRSF010631">
    <property type="entry name" value="A-rhamnsds"/>
    <property type="match status" value="1"/>
</dbReference>
<dbReference type="eggNOG" id="ENOG502QXBB">
    <property type="taxonomic scope" value="Eukaryota"/>
</dbReference>
<evidence type="ECO:0000259" key="6">
    <source>
        <dbReference type="Pfam" id="PF17389"/>
    </source>
</evidence>
<dbReference type="InterPro" id="IPR035396">
    <property type="entry name" value="Bac_rhamnosid6H"/>
</dbReference>
<dbReference type="InterPro" id="IPR008928">
    <property type="entry name" value="6-hairpin_glycosidase_sf"/>
</dbReference>
<dbReference type="GeneID" id="36289083"/>
<feature type="domain" description="Alpha-L-rhamnosidase six-hairpin glycosidase" evidence="6">
    <location>
        <begin position="444"/>
        <end position="794"/>
    </location>
</feature>
<feature type="domain" description="Bacterial alpha-L-rhamnosidase N-terminal" evidence="5">
    <location>
        <begin position="151"/>
        <end position="325"/>
    </location>
</feature>
<dbReference type="GO" id="GO:0030596">
    <property type="term" value="F:alpha-L-rhamnosidase activity"/>
    <property type="evidence" value="ECO:0007669"/>
    <property type="project" value="UniProtKB-EC"/>
</dbReference>
<dbReference type="VEuPathDB" id="FungiDB:GMDG_06356"/>
<feature type="domain" description="Alpha-L-rhamnosidase C-terminal" evidence="7">
    <location>
        <begin position="797"/>
        <end position="867"/>
    </location>
</feature>
<protein>
    <recommendedName>
        <fullName evidence="2">alpha-L-rhamnosidase</fullName>
        <ecNumber evidence="2">3.2.1.40</ecNumber>
    </recommendedName>
</protein>
<dbReference type="InterPro" id="IPR035398">
    <property type="entry name" value="Bac_rhamnosid_C"/>
</dbReference>
<dbReference type="InterPro" id="IPR013737">
    <property type="entry name" value="Bac_rhamnosid_N"/>
</dbReference>
<dbReference type="Pfam" id="PF17389">
    <property type="entry name" value="Bac_rhamnosid6H"/>
    <property type="match status" value="1"/>
</dbReference>
<dbReference type="Pfam" id="PF25788">
    <property type="entry name" value="Ig_Rha78A_N"/>
    <property type="match status" value="1"/>
</dbReference>
<dbReference type="InterPro" id="IPR013783">
    <property type="entry name" value="Ig-like_fold"/>
</dbReference>
<dbReference type="Gene3D" id="2.60.420.10">
    <property type="entry name" value="Maltose phosphorylase, domain 3"/>
    <property type="match status" value="1"/>
</dbReference>
<dbReference type="SUPFAM" id="SSF48208">
    <property type="entry name" value="Six-hairpin glycosidases"/>
    <property type="match status" value="1"/>
</dbReference>
<dbReference type="InterPro" id="IPR008902">
    <property type="entry name" value="Rhamnosid_concanavalin"/>
</dbReference>
<dbReference type="InterPro" id="IPR016007">
    <property type="entry name" value="Alpha_rhamnosid"/>
</dbReference>
<dbReference type="Proteomes" id="UP000077154">
    <property type="component" value="Unassembled WGS sequence"/>
</dbReference>
<feature type="domain" description="Alpha-L-rhamnosidase concanavalin-like" evidence="4">
    <location>
        <begin position="334"/>
        <end position="439"/>
    </location>
</feature>